<dbReference type="Pfam" id="PF03162">
    <property type="entry name" value="Y_phosphatase2"/>
    <property type="match status" value="1"/>
</dbReference>
<comment type="catalytic activity">
    <reaction evidence="9">
        <text>6-diphospho-1D-myo-inositol pentakisphosphate + H2O = 1D-myo-inositol hexakisphosphate + phosphate + H(+)</text>
        <dbReference type="Rhea" id="RHEA:79703"/>
        <dbReference type="ChEBI" id="CHEBI:15377"/>
        <dbReference type="ChEBI" id="CHEBI:15378"/>
        <dbReference type="ChEBI" id="CHEBI:43474"/>
        <dbReference type="ChEBI" id="CHEBI:58130"/>
        <dbReference type="ChEBI" id="CHEBI:230534"/>
        <dbReference type="EC" id="3.6.1.52"/>
    </reaction>
    <physiologicalReaction direction="left-to-right" evidence="9">
        <dbReference type="Rhea" id="RHEA:79704"/>
    </physiologicalReaction>
</comment>
<dbReference type="GO" id="GO:0016791">
    <property type="term" value="F:phosphatase activity"/>
    <property type="evidence" value="ECO:0007669"/>
    <property type="project" value="InterPro"/>
</dbReference>
<dbReference type="InterPro" id="IPR020422">
    <property type="entry name" value="TYR_PHOSPHATASE_DUAL_dom"/>
</dbReference>
<evidence type="ECO:0000313" key="12">
    <source>
        <dbReference type="EMBL" id="CAD9672581.1"/>
    </source>
</evidence>
<comment type="catalytic activity">
    <reaction evidence="6">
        <text>5-diphospho-1D-myo-inositol 1,2,3,4,6-pentakisphosphate + H2O = 1D-myo-inositol hexakisphosphate + phosphate + H(+)</text>
        <dbReference type="Rhea" id="RHEA:22384"/>
        <dbReference type="ChEBI" id="CHEBI:15377"/>
        <dbReference type="ChEBI" id="CHEBI:15378"/>
        <dbReference type="ChEBI" id="CHEBI:43474"/>
        <dbReference type="ChEBI" id="CHEBI:58130"/>
        <dbReference type="ChEBI" id="CHEBI:58628"/>
        <dbReference type="EC" id="3.6.1.52"/>
    </reaction>
    <physiologicalReaction direction="left-to-right" evidence="6">
        <dbReference type="Rhea" id="RHEA:22385"/>
    </physiologicalReaction>
</comment>
<dbReference type="SUPFAM" id="SSF52799">
    <property type="entry name" value="(Phosphotyrosine protein) phosphatases II"/>
    <property type="match status" value="1"/>
</dbReference>
<protein>
    <recommendedName>
        <fullName evidence="2">diphosphoinositol-polyphosphate diphosphatase</fullName>
        <ecNumber evidence="2">3.6.1.52</ecNumber>
    </recommendedName>
</protein>
<dbReference type="InterPro" id="IPR016130">
    <property type="entry name" value="Tyr_Pase_AS"/>
</dbReference>
<evidence type="ECO:0000256" key="5">
    <source>
        <dbReference type="ARBA" id="ARBA00044949"/>
    </source>
</evidence>
<dbReference type="InterPro" id="IPR029021">
    <property type="entry name" value="Prot-tyrosine_phosphatase-like"/>
</dbReference>
<dbReference type="PRINTS" id="PR01911">
    <property type="entry name" value="PFDSPHPHTASE"/>
</dbReference>
<feature type="domain" description="Tyrosine-protein phosphatase" evidence="11">
    <location>
        <begin position="19"/>
        <end position="170"/>
    </location>
</feature>
<dbReference type="GO" id="GO:0008486">
    <property type="term" value="F:diphosphoinositol-polyphosphate diphosphatase activity"/>
    <property type="evidence" value="ECO:0007669"/>
    <property type="project" value="UniProtKB-EC"/>
</dbReference>
<evidence type="ECO:0000256" key="7">
    <source>
        <dbReference type="ARBA" id="ARBA00047562"/>
    </source>
</evidence>
<evidence type="ECO:0000256" key="9">
    <source>
        <dbReference type="ARBA" id="ARBA00048424"/>
    </source>
</evidence>
<proteinExistence type="inferred from homology"/>
<evidence type="ECO:0000256" key="6">
    <source>
        <dbReference type="ARBA" id="ARBA00047342"/>
    </source>
</evidence>
<dbReference type="Gene3D" id="3.90.190.10">
    <property type="entry name" value="Protein tyrosine phosphatase superfamily"/>
    <property type="match status" value="1"/>
</dbReference>
<dbReference type="GO" id="GO:0005737">
    <property type="term" value="C:cytoplasm"/>
    <property type="evidence" value="ECO:0007669"/>
    <property type="project" value="UniProtKB-SubCell"/>
</dbReference>
<evidence type="ECO:0000256" key="4">
    <source>
        <dbReference type="ARBA" id="ARBA00022801"/>
    </source>
</evidence>
<comment type="similarity">
    <text evidence="5">Belongs to the protein-tyrosine phosphatase family. Atypical dual-specificity phosphatase Siw14-like subfamily.</text>
</comment>
<feature type="region of interest" description="Disordered" evidence="10">
    <location>
        <begin position="166"/>
        <end position="248"/>
    </location>
</feature>
<dbReference type="PROSITE" id="PS50054">
    <property type="entry name" value="TYR_PHOSPHATASE_DUAL"/>
    <property type="match status" value="1"/>
</dbReference>
<dbReference type="EMBL" id="HBHJ01007897">
    <property type="protein sequence ID" value="CAD9672581.1"/>
    <property type="molecule type" value="Transcribed_RNA"/>
</dbReference>
<evidence type="ECO:0000256" key="1">
    <source>
        <dbReference type="ARBA" id="ARBA00004496"/>
    </source>
</evidence>
<evidence type="ECO:0000256" key="3">
    <source>
        <dbReference type="ARBA" id="ARBA00022490"/>
    </source>
</evidence>
<dbReference type="PANTHER" id="PTHR31126:SF48">
    <property type="entry name" value="INOSITOL PHOSPHATASE SIW14"/>
    <property type="match status" value="1"/>
</dbReference>
<comment type="catalytic activity">
    <reaction evidence="8">
        <text>1,5-bis(diphospho)-1D-myo-inositol 2,3,4,6-tetrakisphosphate + H2O = 1-diphospho-1D-myo-inositol 2,3,4,5,6-pentakisphosphate + phosphate + 2 H(+)</text>
        <dbReference type="Rhea" id="RHEA:79699"/>
        <dbReference type="ChEBI" id="CHEBI:15377"/>
        <dbReference type="ChEBI" id="CHEBI:15378"/>
        <dbReference type="ChEBI" id="CHEBI:43474"/>
        <dbReference type="ChEBI" id="CHEBI:74946"/>
        <dbReference type="ChEBI" id="CHEBI:77983"/>
        <dbReference type="EC" id="3.6.1.52"/>
    </reaction>
    <physiologicalReaction direction="left-to-right" evidence="8">
        <dbReference type="Rhea" id="RHEA:79700"/>
    </physiologicalReaction>
</comment>
<reference evidence="12" key="1">
    <citation type="submission" date="2021-01" db="EMBL/GenBank/DDBJ databases">
        <authorList>
            <person name="Corre E."/>
            <person name="Pelletier E."/>
            <person name="Niang G."/>
            <person name="Scheremetjew M."/>
            <person name="Finn R."/>
            <person name="Kale V."/>
            <person name="Holt S."/>
            <person name="Cochrane G."/>
            <person name="Meng A."/>
            <person name="Brown T."/>
            <person name="Cohen L."/>
        </authorList>
    </citation>
    <scope>NUCLEOTIDE SEQUENCE</scope>
    <source>
        <strain evidence="12">CCMP1243</strain>
    </source>
</reference>
<comment type="subcellular location">
    <subcellularLocation>
        <location evidence="1">Cytoplasm</location>
    </subcellularLocation>
</comment>
<accession>A0A7S2RJ85</accession>
<dbReference type="EC" id="3.6.1.52" evidence="2"/>
<organism evidence="12">
    <name type="scientific">Rhizochromulina marina</name>
    <dbReference type="NCBI Taxonomy" id="1034831"/>
    <lineage>
        <taxon>Eukaryota</taxon>
        <taxon>Sar</taxon>
        <taxon>Stramenopiles</taxon>
        <taxon>Ochrophyta</taxon>
        <taxon>Dictyochophyceae</taxon>
        <taxon>Rhizochromulinales</taxon>
        <taxon>Rhizochromulina</taxon>
    </lineage>
</organism>
<dbReference type="InterPro" id="IPR020428">
    <property type="entry name" value="PFA-DSPs"/>
</dbReference>
<evidence type="ECO:0000256" key="8">
    <source>
        <dbReference type="ARBA" id="ARBA00047927"/>
    </source>
</evidence>
<evidence type="ECO:0000256" key="10">
    <source>
        <dbReference type="SAM" id="MobiDB-lite"/>
    </source>
</evidence>
<dbReference type="PANTHER" id="PTHR31126">
    <property type="entry name" value="TYROSINE-PROTEIN PHOSPHATASE"/>
    <property type="match status" value="1"/>
</dbReference>
<name>A0A7S2RJ85_9STRA</name>
<gene>
    <name evidence="12" type="ORF">RMAR1173_LOCUS5075</name>
</gene>
<sequence length="248" mass="27336">MAGMPEDLEEDEEFFPPVNFSMVEPGVYRSSFPMKRNFSFLKRIRLKTILALILEEYPQANTAFNEENGIRFLQFGMEGNKEPFRSMDSSLVRAAVRAIMDPANHPILIHCNEGKHRTGCLVGCLRKARHWALSSIFDEYMLYAGDKGRLIDQRFIELFELESSEDTAEKGRSKGLGTSGSHRSARGDARPVPHTMPAPSKKAGVSAGIAEAGARLASNSQQASTESGIGRTPTPPPIPSLLADMHSL</sequence>
<dbReference type="FunFam" id="3.90.190.10:FF:000035">
    <property type="entry name" value="Tyrosine phosphatase, putative"/>
    <property type="match status" value="1"/>
</dbReference>
<dbReference type="CDD" id="cd14528">
    <property type="entry name" value="PFA-DSP_Siw14"/>
    <property type="match status" value="1"/>
</dbReference>
<evidence type="ECO:0000259" key="11">
    <source>
        <dbReference type="PROSITE" id="PS50054"/>
    </source>
</evidence>
<dbReference type="AlphaFoldDB" id="A0A7S2RJ85"/>
<evidence type="ECO:0000256" key="2">
    <source>
        <dbReference type="ARBA" id="ARBA00012527"/>
    </source>
</evidence>
<comment type="catalytic activity">
    <reaction evidence="7">
        <text>3,5-bis(diphospho)-1D-myo-inositol 1,2,4,6-tetrakisphosphate + H2O = 3-diphospho-1D-myo-inositol 1,2,4,5,6-pentakisphosphate + phosphate + 2 H(+)</text>
        <dbReference type="Rhea" id="RHEA:56312"/>
        <dbReference type="ChEBI" id="CHEBI:15377"/>
        <dbReference type="ChEBI" id="CHEBI:15378"/>
        <dbReference type="ChEBI" id="CHEBI:43474"/>
        <dbReference type="ChEBI" id="CHEBI:140372"/>
        <dbReference type="ChEBI" id="CHEBI:140374"/>
        <dbReference type="EC" id="3.6.1.52"/>
    </reaction>
    <physiologicalReaction direction="left-to-right" evidence="7">
        <dbReference type="Rhea" id="RHEA:56313"/>
    </physiologicalReaction>
</comment>
<dbReference type="InterPro" id="IPR004861">
    <property type="entry name" value="Siw14-like"/>
</dbReference>
<keyword evidence="4" id="KW-0378">Hydrolase</keyword>
<dbReference type="PROSITE" id="PS00383">
    <property type="entry name" value="TYR_PHOSPHATASE_1"/>
    <property type="match status" value="1"/>
</dbReference>
<feature type="compositionally biased region" description="Polar residues" evidence="10">
    <location>
        <begin position="217"/>
        <end position="226"/>
    </location>
</feature>
<keyword evidence="3" id="KW-0963">Cytoplasm</keyword>